<evidence type="ECO:0000313" key="3">
    <source>
        <dbReference type="Proteomes" id="UP000694397"/>
    </source>
</evidence>
<dbReference type="PANTHER" id="PTHR31239:SF2">
    <property type="entry name" value="NICOLIN-1"/>
    <property type="match status" value="1"/>
</dbReference>
<reference evidence="2 3" key="1">
    <citation type="submission" date="2019-04" db="EMBL/GenBank/DDBJ databases">
        <authorList>
            <consortium name="Wellcome Sanger Institute Data Sharing"/>
        </authorList>
    </citation>
    <scope>NUCLEOTIDE SEQUENCE [LARGE SCALE GENOMIC DNA]</scope>
</reference>
<name>A0A8C9RI43_SCLFO</name>
<keyword evidence="1" id="KW-0732">Signal</keyword>
<accession>A0A8C9RI43</accession>
<dbReference type="GO" id="GO:0005654">
    <property type="term" value="C:nucleoplasm"/>
    <property type="evidence" value="ECO:0007669"/>
    <property type="project" value="TreeGrafter"/>
</dbReference>
<reference evidence="2" key="2">
    <citation type="submission" date="2025-08" db="UniProtKB">
        <authorList>
            <consortium name="Ensembl"/>
        </authorList>
    </citation>
    <scope>IDENTIFICATION</scope>
</reference>
<proteinExistence type="predicted"/>
<keyword evidence="3" id="KW-1185">Reference proteome</keyword>
<dbReference type="GeneTree" id="ENSGT00390000008429"/>
<feature type="signal peptide" evidence="1">
    <location>
        <begin position="1"/>
        <end position="35"/>
    </location>
</feature>
<dbReference type="AlphaFoldDB" id="A0A8C9RI43"/>
<evidence type="ECO:0000313" key="2">
    <source>
        <dbReference type="Ensembl" id="ENSSFOP00015012807.2"/>
    </source>
</evidence>
<dbReference type="Ensembl" id="ENSSFOT00015012969.2">
    <property type="protein sequence ID" value="ENSSFOP00015012807.2"/>
    <property type="gene ID" value="ENSSFOG00015008254.2"/>
</dbReference>
<dbReference type="PANTHER" id="PTHR31239">
    <property type="entry name" value="NICOLIN 1"/>
    <property type="match status" value="1"/>
</dbReference>
<dbReference type="Proteomes" id="UP000694397">
    <property type="component" value="Chromosome 22"/>
</dbReference>
<organism evidence="2 3">
    <name type="scientific">Scleropages formosus</name>
    <name type="common">Asian bonytongue</name>
    <name type="synonym">Osteoglossum formosum</name>
    <dbReference type="NCBI Taxonomy" id="113540"/>
    <lineage>
        <taxon>Eukaryota</taxon>
        <taxon>Metazoa</taxon>
        <taxon>Chordata</taxon>
        <taxon>Craniata</taxon>
        <taxon>Vertebrata</taxon>
        <taxon>Euteleostomi</taxon>
        <taxon>Actinopterygii</taxon>
        <taxon>Neopterygii</taxon>
        <taxon>Teleostei</taxon>
        <taxon>Osteoglossocephala</taxon>
        <taxon>Osteoglossomorpha</taxon>
        <taxon>Osteoglossiformes</taxon>
        <taxon>Osteoglossidae</taxon>
        <taxon>Scleropages</taxon>
    </lineage>
</organism>
<sequence length="323" mass="35704">MCNKRKECKDSGPCRLWTGWTVFLVLSLMMARVRGAWPAGQIEILGDLSGQLEASMHSSVLADLQEAPIASDAAIPAGFPDSSAIVGRLFQMRLPTKMADASSTLKVFSMTDNAVPCTVKSPVPLQIGDAKTDTSRPGVYVIDVTFPHGQAVKIREISFKNYYTAFLMVRLQKKDPGSPGGCARWVTCLKNHPLMSSPHTEEGSQDYFSIYRHQMLVDPDDVTSVRLILRQPSSAWLNFTLEDIRIHQCASDDSERDMPAWFSQLTPVDQVPDLQGLPNPQTVASSIQQMWALTEVMQTNQTAAPIGRFDVDGCYDVNLLSYT</sequence>
<feature type="chain" id="PRO_5034155332" evidence="1">
    <location>
        <begin position="36"/>
        <end position="323"/>
    </location>
</feature>
<dbReference type="InterPro" id="IPR040235">
    <property type="entry name" value="Nicolin-1"/>
</dbReference>
<evidence type="ECO:0000256" key="1">
    <source>
        <dbReference type="SAM" id="SignalP"/>
    </source>
</evidence>
<reference evidence="2" key="3">
    <citation type="submission" date="2025-09" db="UniProtKB">
        <authorList>
            <consortium name="Ensembl"/>
        </authorList>
    </citation>
    <scope>IDENTIFICATION</scope>
</reference>
<gene>
    <name evidence="2" type="primary">DAG1</name>
    <name evidence="2" type="synonym">dag1</name>
</gene>
<protein>
    <submittedName>
        <fullName evidence="2">Dystroglycan 1</fullName>
    </submittedName>
</protein>